<name>A0A7S3Q8L9_9STRA</name>
<evidence type="ECO:0000256" key="3">
    <source>
        <dbReference type="ARBA" id="ARBA00023274"/>
    </source>
</evidence>
<evidence type="ECO:0000313" key="6">
    <source>
        <dbReference type="EMBL" id="CAE0469112.1"/>
    </source>
</evidence>
<reference evidence="6" key="1">
    <citation type="submission" date="2021-01" db="EMBL/GenBank/DDBJ databases">
        <authorList>
            <person name="Corre E."/>
            <person name="Pelletier E."/>
            <person name="Niang G."/>
            <person name="Scheremetjew M."/>
            <person name="Finn R."/>
            <person name="Kale V."/>
            <person name="Holt S."/>
            <person name="Cochrane G."/>
            <person name="Meng A."/>
            <person name="Brown T."/>
            <person name="Cohen L."/>
        </authorList>
    </citation>
    <scope>NUCLEOTIDE SEQUENCE</scope>
    <source>
        <strain evidence="6">MM31A-1</strain>
    </source>
</reference>
<evidence type="ECO:0000256" key="4">
    <source>
        <dbReference type="RuleBase" id="RU000670"/>
    </source>
</evidence>
<dbReference type="GO" id="GO:0006412">
    <property type="term" value="P:translation"/>
    <property type="evidence" value="ECO:0007669"/>
    <property type="project" value="InterPro"/>
</dbReference>
<dbReference type="GO" id="GO:0003735">
    <property type="term" value="F:structural constituent of ribosome"/>
    <property type="evidence" value="ECO:0007669"/>
    <property type="project" value="InterPro"/>
</dbReference>
<comment type="similarity">
    <text evidence="1 4">Belongs to the eukaryotic ribosomal protein eS12 family.</text>
</comment>
<dbReference type="InterPro" id="IPR004038">
    <property type="entry name" value="Ribosomal_eL8/eL30/eS12/Gad45"/>
</dbReference>
<dbReference type="InterPro" id="IPR029064">
    <property type="entry name" value="Ribosomal_eL30-like_sf"/>
</dbReference>
<protein>
    <recommendedName>
        <fullName evidence="4">40S ribosomal protein S12</fullName>
    </recommendedName>
</protein>
<dbReference type="InterPro" id="IPR000530">
    <property type="entry name" value="Ribosomal_eS12"/>
</dbReference>
<dbReference type="AlphaFoldDB" id="A0A7S3Q8L9"/>
<dbReference type="GO" id="GO:1990904">
    <property type="term" value="C:ribonucleoprotein complex"/>
    <property type="evidence" value="ECO:0007669"/>
    <property type="project" value="UniProtKB-KW"/>
</dbReference>
<dbReference type="PANTHER" id="PTHR11843">
    <property type="entry name" value="40S RIBOSOMAL PROTEIN S12"/>
    <property type="match status" value="1"/>
</dbReference>
<dbReference type="PROSITE" id="PS01189">
    <property type="entry name" value="RIBOSOMAL_S12E"/>
    <property type="match status" value="1"/>
</dbReference>
<accession>A0A7S3Q8L9</accession>
<evidence type="ECO:0000256" key="2">
    <source>
        <dbReference type="ARBA" id="ARBA00022980"/>
    </source>
</evidence>
<organism evidence="6">
    <name type="scientific">Chaetoceros debilis</name>
    <dbReference type="NCBI Taxonomy" id="122233"/>
    <lineage>
        <taxon>Eukaryota</taxon>
        <taxon>Sar</taxon>
        <taxon>Stramenopiles</taxon>
        <taxon>Ochrophyta</taxon>
        <taxon>Bacillariophyta</taxon>
        <taxon>Coscinodiscophyceae</taxon>
        <taxon>Chaetocerotophycidae</taxon>
        <taxon>Chaetocerotales</taxon>
        <taxon>Chaetocerotaceae</taxon>
        <taxon>Chaetoceros</taxon>
    </lineage>
</organism>
<evidence type="ECO:0000259" key="5">
    <source>
        <dbReference type="Pfam" id="PF01248"/>
    </source>
</evidence>
<keyword evidence="2 4" id="KW-0689">Ribosomal protein</keyword>
<dbReference type="EMBL" id="HBIO01018194">
    <property type="protein sequence ID" value="CAE0469112.1"/>
    <property type="molecule type" value="Transcribed_RNA"/>
</dbReference>
<proteinExistence type="inferred from homology"/>
<keyword evidence="3 4" id="KW-0687">Ribonucleoprotein</keyword>
<evidence type="ECO:0000256" key="1">
    <source>
        <dbReference type="ARBA" id="ARBA00005824"/>
    </source>
</evidence>
<dbReference type="SUPFAM" id="SSF55315">
    <property type="entry name" value="L30e-like"/>
    <property type="match status" value="1"/>
</dbReference>
<dbReference type="PRINTS" id="PR00972">
    <property type="entry name" value="RIBSOMALS12E"/>
</dbReference>
<dbReference type="Gene3D" id="3.30.1330.30">
    <property type="match status" value="1"/>
</dbReference>
<feature type="domain" description="Ribosomal protein eL8/eL30/eS12/Gadd45" evidence="5">
    <location>
        <begin position="31"/>
        <end position="124"/>
    </location>
</feature>
<sequence length="150" mass="16551">MSEVVEEVPAEEVVEEVVEEEVEEVQMSVLDALKEVLKKALIHDGLKKGLHECAKALDRRSARLCCLAKDCENEEYKKLIRALCAEGEVPIIMVDAGKDLGAMCGLLKLDDEGAIKKSVRTSCAVITEFGEESRALAVLKDYLENQADEE</sequence>
<gene>
    <name evidence="6" type="ORF">CDEB00056_LOCUS13965</name>
</gene>
<dbReference type="Pfam" id="PF01248">
    <property type="entry name" value="Ribosomal_L7Ae"/>
    <property type="match status" value="1"/>
</dbReference>
<dbReference type="InterPro" id="IPR047860">
    <property type="entry name" value="Ribosomal_eS12_CS"/>
</dbReference>
<dbReference type="GO" id="GO:0005840">
    <property type="term" value="C:ribosome"/>
    <property type="evidence" value="ECO:0007669"/>
    <property type="project" value="UniProtKB-KW"/>
</dbReference>